<keyword evidence="2" id="KW-0106">Calcium</keyword>
<dbReference type="PROSITE" id="PS50222">
    <property type="entry name" value="EF_HAND_2"/>
    <property type="match status" value="1"/>
</dbReference>
<evidence type="ECO:0000256" key="1">
    <source>
        <dbReference type="ARBA" id="ARBA00022729"/>
    </source>
</evidence>
<dbReference type="PROSITE" id="PS00018">
    <property type="entry name" value="EF_HAND_1"/>
    <property type="match status" value="1"/>
</dbReference>
<evidence type="ECO:0000256" key="2">
    <source>
        <dbReference type="ARBA" id="ARBA00022837"/>
    </source>
</evidence>
<dbReference type="RefSeq" id="XP_043170000.1">
    <property type="nucleotide sequence ID" value="XM_043314065.1"/>
</dbReference>
<keyword evidence="6" id="KW-1185">Reference proteome</keyword>
<organism evidence="5 6">
    <name type="scientific">Alternaria atra</name>
    <dbReference type="NCBI Taxonomy" id="119953"/>
    <lineage>
        <taxon>Eukaryota</taxon>
        <taxon>Fungi</taxon>
        <taxon>Dikarya</taxon>
        <taxon>Ascomycota</taxon>
        <taxon>Pezizomycotina</taxon>
        <taxon>Dothideomycetes</taxon>
        <taxon>Pleosporomycetidae</taxon>
        <taxon>Pleosporales</taxon>
        <taxon>Pleosporineae</taxon>
        <taxon>Pleosporaceae</taxon>
        <taxon>Alternaria</taxon>
        <taxon>Alternaria sect. Ulocladioides</taxon>
    </lineage>
</organism>
<dbReference type="InterPro" id="IPR011992">
    <property type="entry name" value="EF-hand-dom_pair"/>
</dbReference>
<dbReference type="GO" id="GO:0005793">
    <property type="term" value="C:endoplasmic reticulum-Golgi intermediate compartment"/>
    <property type="evidence" value="ECO:0007669"/>
    <property type="project" value="TreeGrafter"/>
</dbReference>
<proteinExistence type="predicted"/>
<dbReference type="InterPro" id="IPR002048">
    <property type="entry name" value="EF_hand_dom"/>
</dbReference>
<dbReference type="PANTHER" id="PTHR19237">
    <property type="entry name" value="NUCLEOBINDIN"/>
    <property type="match status" value="1"/>
</dbReference>
<dbReference type="GO" id="GO:0005509">
    <property type="term" value="F:calcium ion binding"/>
    <property type="evidence" value="ECO:0007669"/>
    <property type="project" value="InterPro"/>
</dbReference>
<feature type="domain" description="EF-hand" evidence="4">
    <location>
        <begin position="117"/>
        <end position="152"/>
    </location>
</feature>
<comment type="caution">
    <text evidence="5">The sequence shown here is derived from an EMBL/GenBank/DDBJ whole genome shotgun (WGS) entry which is preliminary data.</text>
</comment>
<dbReference type="PANTHER" id="PTHR19237:SF20">
    <property type="entry name" value="NUCLEOBINDIN 1"/>
    <property type="match status" value="1"/>
</dbReference>
<feature type="chain" id="PRO_5035214201" description="EF-hand domain-containing protein" evidence="3">
    <location>
        <begin position="24"/>
        <end position="230"/>
    </location>
</feature>
<feature type="signal peptide" evidence="3">
    <location>
        <begin position="1"/>
        <end position="23"/>
    </location>
</feature>
<dbReference type="Proteomes" id="UP000676310">
    <property type="component" value="Unassembled WGS sequence"/>
</dbReference>
<reference evidence="5" key="1">
    <citation type="submission" date="2021-05" db="EMBL/GenBank/DDBJ databases">
        <authorList>
            <person name="Stam R."/>
        </authorList>
    </citation>
    <scope>NUCLEOTIDE SEQUENCE</scope>
    <source>
        <strain evidence="5">CS162</strain>
    </source>
</reference>
<dbReference type="OrthoDB" id="289247at2759"/>
<gene>
    <name evidence="5" type="ORF">ALTATR162_LOCUS6443</name>
</gene>
<dbReference type="SUPFAM" id="SSF47473">
    <property type="entry name" value="EF-hand"/>
    <property type="match status" value="1"/>
</dbReference>
<dbReference type="GeneID" id="67018333"/>
<dbReference type="InterPro" id="IPR040250">
    <property type="entry name" value="Nucleobindin"/>
</dbReference>
<keyword evidence="1 3" id="KW-0732">Signal</keyword>
<dbReference type="Gene3D" id="1.10.238.10">
    <property type="entry name" value="EF-hand"/>
    <property type="match status" value="1"/>
</dbReference>
<name>A0A8J2I6Z9_9PLEO</name>
<dbReference type="PROSITE" id="PS51257">
    <property type="entry name" value="PROKAR_LIPOPROTEIN"/>
    <property type="match status" value="1"/>
</dbReference>
<evidence type="ECO:0000313" key="5">
    <source>
        <dbReference type="EMBL" id="CAG5163405.1"/>
    </source>
</evidence>
<dbReference type="InterPro" id="IPR018247">
    <property type="entry name" value="EF_Hand_1_Ca_BS"/>
</dbReference>
<sequence length="230" mass="26322">MDRMLKLPLGALLLVSCALNASAHGGNEHAQVEVAPDADWATRHMAGMNFPGFPRYETHNKELMTNTIAEEHHISGYDAATFFNIHDYDSTGLWTAVDIRRTYGLEDPSSASISETKKQMVVQTILDMFDINKDGSITLAEFVQKDSENVKLPDFGMGPGHHGDDEYEYEIHHWEKYHSGDDVKEEDLNHPEDIAHFKMHEEKEAAQEEWERLELRGVVEKNIPQKYRRN</sequence>
<evidence type="ECO:0000313" key="6">
    <source>
        <dbReference type="Proteomes" id="UP000676310"/>
    </source>
</evidence>
<evidence type="ECO:0000259" key="4">
    <source>
        <dbReference type="PROSITE" id="PS50222"/>
    </source>
</evidence>
<protein>
    <recommendedName>
        <fullName evidence="4">EF-hand domain-containing protein</fullName>
    </recommendedName>
</protein>
<dbReference type="AlphaFoldDB" id="A0A8J2I6Z9"/>
<evidence type="ECO:0000256" key="3">
    <source>
        <dbReference type="SAM" id="SignalP"/>
    </source>
</evidence>
<accession>A0A8J2I6Z9</accession>
<dbReference type="EMBL" id="CAJRGZ010000019">
    <property type="protein sequence ID" value="CAG5163405.1"/>
    <property type="molecule type" value="Genomic_DNA"/>
</dbReference>